<accession>A0A0A6PA23</accession>
<dbReference type="InterPro" id="IPR058588">
    <property type="entry name" value="E2-CBASS"/>
</dbReference>
<evidence type="ECO:0000313" key="3">
    <source>
        <dbReference type="Proteomes" id="UP000030428"/>
    </source>
</evidence>
<protein>
    <recommendedName>
        <fullName evidence="1">Type II CBASS E2 protein domain-containing protein</fullName>
    </recommendedName>
</protein>
<feature type="domain" description="Type II CBASS E2 protein" evidence="1">
    <location>
        <begin position="80"/>
        <end position="204"/>
    </location>
</feature>
<name>A0A0A6PA23_9GAMM</name>
<evidence type="ECO:0000259" key="1">
    <source>
        <dbReference type="Pfam" id="PF26395"/>
    </source>
</evidence>
<reference evidence="2 3" key="1">
    <citation type="journal article" date="2016" name="Front. Microbiol.">
        <title>Single-Cell (Meta-)Genomics of a Dimorphic Candidatus Thiomargarita nelsonii Reveals Genomic Plasticity.</title>
        <authorList>
            <person name="Flood B.E."/>
            <person name="Fliss P."/>
            <person name="Jones D.S."/>
            <person name="Dick G.J."/>
            <person name="Jain S."/>
            <person name="Kaster A.K."/>
            <person name="Winkel M."/>
            <person name="Mussmann M."/>
            <person name="Bailey J."/>
        </authorList>
    </citation>
    <scope>NUCLEOTIDE SEQUENCE [LARGE SCALE GENOMIC DNA]</scope>
    <source>
        <strain evidence="2">Hydrate Ridge</strain>
    </source>
</reference>
<dbReference type="AlphaFoldDB" id="A0A0A6PA23"/>
<evidence type="ECO:0000313" key="2">
    <source>
        <dbReference type="EMBL" id="KHD07533.1"/>
    </source>
</evidence>
<sequence>MKKNIVIPKGLLSTSDDQEAARKRRELRERLLRGEAVKVTSQGPIQNEGNCNQPAITVPEGKLANFYWYKNDPQLLRQEEKAMRQFFPQFRLDKLNDKRLYWYGRLETDLRPNGFWHLQAIYDHNHPDNSNYGGSIKVYSIEPDLEDFASDLGGIPHTLRDSSSHIYICTARSEDVRAGNVVTSAASSLAWAVKWISAFELWMAGDLTTSEFSGHRI</sequence>
<dbReference type="Proteomes" id="UP000030428">
    <property type="component" value="Unassembled WGS sequence"/>
</dbReference>
<proteinExistence type="predicted"/>
<comment type="caution">
    <text evidence="2">The sequence shown here is derived from an EMBL/GenBank/DDBJ whole genome shotgun (WGS) entry which is preliminary data.</text>
</comment>
<dbReference type="Pfam" id="PF26395">
    <property type="entry name" value="E2-CBASS"/>
    <property type="match status" value="1"/>
</dbReference>
<organism evidence="2 3">
    <name type="scientific">Candidatus Thiomargarita nelsonii</name>
    <dbReference type="NCBI Taxonomy" id="1003181"/>
    <lineage>
        <taxon>Bacteria</taxon>
        <taxon>Pseudomonadati</taxon>
        <taxon>Pseudomonadota</taxon>
        <taxon>Gammaproteobacteria</taxon>
        <taxon>Thiotrichales</taxon>
        <taxon>Thiotrichaceae</taxon>
        <taxon>Thiomargarita</taxon>
    </lineage>
</organism>
<keyword evidence="3" id="KW-1185">Reference proteome</keyword>
<gene>
    <name evidence="2" type="ORF">PN36_21670</name>
</gene>
<dbReference type="EMBL" id="JSZA02000098">
    <property type="protein sequence ID" value="KHD07533.1"/>
    <property type="molecule type" value="Genomic_DNA"/>
</dbReference>